<dbReference type="Proteomes" id="UP000002297">
    <property type="component" value="Chromosome"/>
</dbReference>
<dbReference type="HOGENOM" id="CLU_074032_0_0_10"/>
<dbReference type="InterPro" id="IPR055151">
    <property type="entry name" value="GH113"/>
</dbReference>
<gene>
    <name evidence="1" type="ordered locus">CA2559_05355</name>
</gene>
<dbReference type="GeneID" id="89452860"/>
<evidence type="ECO:0000313" key="2">
    <source>
        <dbReference type="Proteomes" id="UP000002297"/>
    </source>
</evidence>
<sequence length="345" mass="40172">MRYHVSIIILGILSLICIWSCESQPKDTKKSAKINGVSLVASRDAIDSSHITPITNVNANYASVMPFGFIRSLESAEVLYNTDRQWRGERVDGVTETIKHLHNANIKVMLKPQIWISRGEFTGDMMMASEEHWTTLENSYEGFILLYAQLAQDTNAEWFCIGTELYNFVNARPKFWSQLIKKIKTIYSGNLTYAENWDKVDKVTFWNEMDAIGADAYFPISEDKTPTIKASRQSWQPWKTTLKNLSDTYNRPILFTEYGYRSIDYSGNRPWESQREDGKINHEAQLNLTNALFKEFWNEPWFAGGFIWKWFHNHSEVGGMQNNRFTPQNKPVEKLIKEHYQQYSN</sequence>
<dbReference type="RefSeq" id="WP_013186835.1">
    <property type="nucleotide sequence ID" value="NC_014230.1"/>
</dbReference>
<evidence type="ECO:0000313" key="1">
    <source>
        <dbReference type="EMBL" id="EAP88160.1"/>
    </source>
</evidence>
<dbReference type="SUPFAM" id="SSF51445">
    <property type="entry name" value="(Trans)glycosidases"/>
    <property type="match status" value="1"/>
</dbReference>
<dbReference type="eggNOG" id="COG2357">
    <property type="taxonomic scope" value="Bacteria"/>
</dbReference>
<dbReference type="EMBL" id="CP002046">
    <property type="protein sequence ID" value="EAP88160.1"/>
    <property type="molecule type" value="Genomic_DNA"/>
</dbReference>
<protein>
    <recommendedName>
        <fullName evidence="3">Glycoside hydrolase</fullName>
    </recommendedName>
</protein>
<dbReference type="InterPro" id="IPR017853">
    <property type="entry name" value="GH"/>
</dbReference>
<dbReference type="KEGG" id="cat:CA2559_05355"/>
<dbReference type="Gene3D" id="3.20.20.80">
    <property type="entry name" value="Glycosidases"/>
    <property type="match status" value="1"/>
</dbReference>
<dbReference type="Pfam" id="PF22612">
    <property type="entry name" value="GH113"/>
    <property type="match status" value="1"/>
</dbReference>
<proteinExistence type="predicted"/>
<organism evidence="1 2">
    <name type="scientific">Croceibacter atlanticus (strain ATCC BAA-628 / JCM 21780 / CIP 108009 / IAM 15332 / KCTC 12090 / HTCC2559)</name>
    <dbReference type="NCBI Taxonomy" id="216432"/>
    <lineage>
        <taxon>Bacteria</taxon>
        <taxon>Pseudomonadati</taxon>
        <taxon>Bacteroidota</taxon>
        <taxon>Flavobacteriia</taxon>
        <taxon>Flavobacteriales</taxon>
        <taxon>Flavobacteriaceae</taxon>
        <taxon>Croceibacter</taxon>
    </lineage>
</organism>
<keyword evidence="2" id="KW-1185">Reference proteome</keyword>
<reference evidence="1 2" key="1">
    <citation type="journal article" date="2010" name="J. Bacteriol.">
        <title>The complete genome sequence of Croceibacter atlanticus HTCC2559T.</title>
        <authorList>
            <person name="Oh H.M."/>
            <person name="Kang I."/>
            <person name="Ferriera S."/>
            <person name="Giovannoni S.J."/>
            <person name="Cho J.C."/>
        </authorList>
    </citation>
    <scope>NUCLEOTIDE SEQUENCE [LARGE SCALE GENOMIC DNA]</scope>
    <source>
        <strain evidence="2">ATCC BAA-628 / HTCC2559 / KCTC 12090</strain>
    </source>
</reference>
<dbReference type="CDD" id="cd19608">
    <property type="entry name" value="GH113_mannanase-like"/>
    <property type="match status" value="1"/>
</dbReference>
<accession>A3U7E3</accession>
<dbReference type="OrthoDB" id="9773531at2"/>
<dbReference type="CAZy" id="GH113">
    <property type="family name" value="Glycoside Hydrolase Family 113"/>
</dbReference>
<dbReference type="AlphaFoldDB" id="A3U7E3"/>
<dbReference type="STRING" id="216432.CA2559_05355"/>
<evidence type="ECO:0008006" key="3">
    <source>
        <dbReference type="Google" id="ProtNLM"/>
    </source>
</evidence>
<name>A3U7E3_CROAH</name>